<organism evidence="1 2">
    <name type="scientific">Mycena citricolor</name>
    <dbReference type="NCBI Taxonomy" id="2018698"/>
    <lineage>
        <taxon>Eukaryota</taxon>
        <taxon>Fungi</taxon>
        <taxon>Dikarya</taxon>
        <taxon>Basidiomycota</taxon>
        <taxon>Agaricomycotina</taxon>
        <taxon>Agaricomycetes</taxon>
        <taxon>Agaricomycetidae</taxon>
        <taxon>Agaricales</taxon>
        <taxon>Marasmiineae</taxon>
        <taxon>Mycenaceae</taxon>
        <taxon>Mycena</taxon>
    </lineage>
</organism>
<name>A0AAD2JWE5_9AGAR</name>
<feature type="non-terminal residue" evidence="1">
    <location>
        <position position="1"/>
    </location>
</feature>
<accession>A0AAD2JWE5</accession>
<dbReference type="AlphaFoldDB" id="A0AAD2JWE5"/>
<evidence type="ECO:0000313" key="1">
    <source>
        <dbReference type="EMBL" id="CAK5265540.1"/>
    </source>
</evidence>
<gene>
    <name evidence="1" type="ORF">MYCIT1_LOCUS6602</name>
</gene>
<dbReference type="EMBL" id="CAVNYO010000092">
    <property type="protein sequence ID" value="CAK5265540.1"/>
    <property type="molecule type" value="Genomic_DNA"/>
</dbReference>
<evidence type="ECO:0000313" key="2">
    <source>
        <dbReference type="Proteomes" id="UP001295794"/>
    </source>
</evidence>
<keyword evidence="2" id="KW-1185">Reference proteome</keyword>
<comment type="caution">
    <text evidence="1">The sequence shown here is derived from an EMBL/GenBank/DDBJ whole genome shotgun (WGS) entry which is preliminary data.</text>
</comment>
<sequence length="33" mass="3897">SSTRRNGWILSLMIRVLRREDSQLMEESHEGPL</sequence>
<proteinExistence type="predicted"/>
<protein>
    <submittedName>
        <fullName evidence="1">Uncharacterized protein</fullName>
    </submittedName>
</protein>
<dbReference type="Proteomes" id="UP001295794">
    <property type="component" value="Unassembled WGS sequence"/>
</dbReference>
<reference evidence="1" key="1">
    <citation type="submission" date="2023-11" db="EMBL/GenBank/DDBJ databases">
        <authorList>
            <person name="De Vega J J."/>
            <person name="De Vega J J."/>
        </authorList>
    </citation>
    <scope>NUCLEOTIDE SEQUENCE</scope>
</reference>